<accession>A0A5N4A8I7</accession>
<evidence type="ECO:0000313" key="3">
    <source>
        <dbReference type="Proteomes" id="UP000327044"/>
    </source>
</evidence>
<dbReference type="EMBL" id="VVIM01000009">
    <property type="protein sequence ID" value="KAB0793646.1"/>
    <property type="molecule type" value="Genomic_DNA"/>
</dbReference>
<evidence type="ECO:0000256" key="1">
    <source>
        <dbReference type="SAM" id="Phobius"/>
    </source>
</evidence>
<dbReference type="Proteomes" id="UP000327044">
    <property type="component" value="Unassembled WGS sequence"/>
</dbReference>
<dbReference type="FunCoup" id="A0A5N4A8I7">
    <property type="interactions" value="3"/>
</dbReference>
<proteinExistence type="predicted"/>
<dbReference type="InParanoid" id="A0A5N4A8I7"/>
<dbReference type="AlphaFoldDB" id="A0A5N4A8I7"/>
<name>A0A5N4A8I7_PHOPY</name>
<dbReference type="PANTHER" id="PTHR39948">
    <property type="entry name" value="GEO11419P1"/>
    <property type="match status" value="1"/>
</dbReference>
<protein>
    <submittedName>
        <fullName evidence="2">Uncharacterized protein</fullName>
    </submittedName>
</protein>
<organism evidence="2 3">
    <name type="scientific">Photinus pyralis</name>
    <name type="common">Common eastern firefly</name>
    <name type="synonym">Lampyris pyralis</name>
    <dbReference type="NCBI Taxonomy" id="7054"/>
    <lineage>
        <taxon>Eukaryota</taxon>
        <taxon>Metazoa</taxon>
        <taxon>Ecdysozoa</taxon>
        <taxon>Arthropoda</taxon>
        <taxon>Hexapoda</taxon>
        <taxon>Insecta</taxon>
        <taxon>Pterygota</taxon>
        <taxon>Neoptera</taxon>
        <taxon>Endopterygota</taxon>
        <taxon>Coleoptera</taxon>
        <taxon>Polyphaga</taxon>
        <taxon>Elateriformia</taxon>
        <taxon>Elateroidea</taxon>
        <taxon>Lampyridae</taxon>
        <taxon>Lampyrinae</taxon>
        <taxon>Photinus</taxon>
    </lineage>
</organism>
<keyword evidence="1" id="KW-0472">Membrane</keyword>
<keyword evidence="3" id="KW-1185">Reference proteome</keyword>
<sequence>MGNPINSILWLIVLIFISFLVACFCAGFYILCHPLSVCIPPLKGLSDILLSGVQFPHYCAERMMSGSSLF</sequence>
<reference evidence="2 3" key="1">
    <citation type="journal article" date="2018" name="Elife">
        <title>Firefly genomes illuminate parallel origins of bioluminescence in beetles.</title>
        <authorList>
            <person name="Fallon T.R."/>
            <person name="Lower S.E."/>
            <person name="Chang C.H."/>
            <person name="Bessho-Uehara M."/>
            <person name="Martin G.J."/>
            <person name="Bewick A.J."/>
            <person name="Behringer M."/>
            <person name="Debat H.J."/>
            <person name="Wong I."/>
            <person name="Day J.C."/>
            <person name="Suvorov A."/>
            <person name="Silva C.J."/>
            <person name="Stanger-Hall K.F."/>
            <person name="Hall D.W."/>
            <person name="Schmitz R.J."/>
            <person name="Nelson D.R."/>
            <person name="Lewis S.M."/>
            <person name="Shigenobu S."/>
            <person name="Bybee S.M."/>
            <person name="Larracuente A.M."/>
            <person name="Oba Y."/>
            <person name="Weng J.K."/>
        </authorList>
    </citation>
    <scope>NUCLEOTIDE SEQUENCE [LARGE SCALE GENOMIC DNA]</scope>
    <source>
        <strain evidence="2">1611_PpyrPB1</strain>
        <tissue evidence="2">Whole body</tissue>
    </source>
</reference>
<keyword evidence="1" id="KW-0812">Transmembrane</keyword>
<keyword evidence="1" id="KW-1133">Transmembrane helix</keyword>
<gene>
    <name evidence="2" type="ORF">PPYR_13266</name>
</gene>
<feature type="transmembrane region" description="Helical" evidence="1">
    <location>
        <begin position="7"/>
        <end position="31"/>
    </location>
</feature>
<dbReference type="PANTHER" id="PTHR39948:SF1">
    <property type="entry name" value="GEO11419P1"/>
    <property type="match status" value="1"/>
</dbReference>
<comment type="caution">
    <text evidence="2">The sequence shown here is derived from an EMBL/GenBank/DDBJ whole genome shotgun (WGS) entry which is preliminary data.</text>
</comment>
<evidence type="ECO:0000313" key="2">
    <source>
        <dbReference type="EMBL" id="KAB0793646.1"/>
    </source>
</evidence>